<sequence>MSRRFLPSALLALFLIFVASTTQRPTPPAAPPCTEAWFQHIEQHYASSADAEGHGPDFGDPSWFSAIEKQLHLPNSSGSTQGQRCQLLDAALRRHIVFRHPLLGVVTW</sequence>
<gene>
    <name evidence="2" type="ORF">DFR34_104120</name>
</gene>
<keyword evidence="1" id="KW-0732">Signal</keyword>
<feature type="signal peptide" evidence="1">
    <location>
        <begin position="1"/>
        <end position="24"/>
    </location>
</feature>
<feature type="chain" id="PRO_5016371007" evidence="1">
    <location>
        <begin position="25"/>
        <end position="108"/>
    </location>
</feature>
<name>A0A318KX98_9NEIS</name>
<evidence type="ECO:0000313" key="3">
    <source>
        <dbReference type="Proteomes" id="UP000247555"/>
    </source>
</evidence>
<dbReference type="Proteomes" id="UP000247555">
    <property type="component" value="Unassembled WGS sequence"/>
</dbReference>
<organism evidence="2 3">
    <name type="scientific">Rivihabitans pingtungensis</name>
    <dbReference type="NCBI Taxonomy" id="1054498"/>
    <lineage>
        <taxon>Bacteria</taxon>
        <taxon>Pseudomonadati</taxon>
        <taxon>Pseudomonadota</taxon>
        <taxon>Betaproteobacteria</taxon>
        <taxon>Neisseriales</taxon>
        <taxon>Aquaspirillaceae</taxon>
        <taxon>Rivihabitans</taxon>
    </lineage>
</organism>
<comment type="caution">
    <text evidence="2">The sequence shown here is derived from an EMBL/GenBank/DDBJ whole genome shotgun (WGS) entry which is preliminary data.</text>
</comment>
<accession>A0A318KX98</accession>
<keyword evidence="3" id="KW-1185">Reference proteome</keyword>
<protein>
    <submittedName>
        <fullName evidence="2">Uncharacterized protein</fullName>
    </submittedName>
</protein>
<dbReference type="AlphaFoldDB" id="A0A318KX98"/>
<proteinExistence type="predicted"/>
<reference evidence="2 3" key="1">
    <citation type="submission" date="2018-05" db="EMBL/GenBank/DDBJ databases">
        <title>Genomic Encyclopedia of Type Strains, Phase IV (KMG-IV): sequencing the most valuable type-strain genomes for metagenomic binning, comparative biology and taxonomic classification.</title>
        <authorList>
            <person name="Goeker M."/>
        </authorList>
    </citation>
    <scope>NUCLEOTIDE SEQUENCE [LARGE SCALE GENOMIC DNA]</scope>
    <source>
        <strain evidence="2 3">DSM 29661</strain>
    </source>
</reference>
<dbReference type="EMBL" id="QJKI01000004">
    <property type="protein sequence ID" value="PXX80345.1"/>
    <property type="molecule type" value="Genomic_DNA"/>
</dbReference>
<evidence type="ECO:0000313" key="2">
    <source>
        <dbReference type="EMBL" id="PXX80345.1"/>
    </source>
</evidence>
<evidence type="ECO:0000256" key="1">
    <source>
        <dbReference type="SAM" id="SignalP"/>
    </source>
</evidence>